<comment type="subcellular location">
    <subcellularLocation>
        <location evidence="1">Cell membrane</location>
        <topology evidence="1">Multi-pass membrane protein</topology>
    </subcellularLocation>
</comment>
<dbReference type="Proteomes" id="UP001157353">
    <property type="component" value="Unassembled WGS sequence"/>
</dbReference>
<dbReference type="InterPro" id="IPR022457">
    <property type="entry name" value="Asp_Ala_antiprt"/>
</dbReference>
<dbReference type="SUPFAM" id="SSF116726">
    <property type="entry name" value="TrkA C-terminal domain-like"/>
    <property type="match status" value="2"/>
</dbReference>
<feature type="transmembrane region" description="Helical" evidence="8">
    <location>
        <begin position="6"/>
        <end position="27"/>
    </location>
</feature>
<evidence type="ECO:0000256" key="7">
    <source>
        <dbReference type="ARBA" id="ARBA00023136"/>
    </source>
</evidence>
<feature type="transmembrane region" description="Helical" evidence="8">
    <location>
        <begin position="454"/>
        <end position="475"/>
    </location>
</feature>
<evidence type="ECO:0000256" key="6">
    <source>
        <dbReference type="ARBA" id="ARBA00022989"/>
    </source>
</evidence>
<dbReference type="InterPro" id="IPR006512">
    <property type="entry name" value="YidE_YbjL"/>
</dbReference>
<feature type="transmembrane region" description="Helical" evidence="8">
    <location>
        <begin position="60"/>
        <end position="81"/>
    </location>
</feature>
<evidence type="ECO:0000256" key="4">
    <source>
        <dbReference type="ARBA" id="ARBA00022475"/>
    </source>
</evidence>
<dbReference type="NCBIfam" id="TIGR01625">
    <property type="entry name" value="YidE_YbjL_dupl"/>
    <property type="match status" value="1"/>
</dbReference>
<dbReference type="InterPro" id="IPR036721">
    <property type="entry name" value="RCK_C_sf"/>
</dbReference>
<evidence type="ECO:0000256" key="3">
    <source>
        <dbReference type="ARBA" id="ARBA00022448"/>
    </source>
</evidence>
<dbReference type="PANTHER" id="PTHR30445:SF9">
    <property type="match status" value="1"/>
</dbReference>
<dbReference type="InterPro" id="IPR006037">
    <property type="entry name" value="RCK_C"/>
</dbReference>
<feature type="transmembrane region" description="Helical" evidence="8">
    <location>
        <begin position="34"/>
        <end position="54"/>
    </location>
</feature>
<dbReference type="NCBIfam" id="TIGR03802">
    <property type="entry name" value="Asp_Ala_antiprt"/>
    <property type="match status" value="1"/>
</dbReference>
<sequence>MNIIHQLFEISPFIALFMTLSLGYIIGKITIGRFTLGSVAGTLLMGVIIGQFGVSTDPEVKSIFFALFIYAVGYQGGALFFKELNFKSLKFVLSAIVMTTSSLLCVLAAAWIFDLDQGTAAGLAAGGLTQSTIIGSAGDAINNLGGLTDSAKQLLQNNLAVGYAVTYIFGLLGPIIMITWIIPAFMKWDIRKEAILHFEKKSDNTSALTSGEFNSVTALVTRAFKVDTNSTLNGMILSEVNITFIDACIELVERDGHPFMSDQSTMIQEHDVVIITGRSDVIYQLQDNVIGLEVAIPEGLNVIEESRQLLVNNKKLIGKTLQELTELANKMTDRGIYVTHYMREGCAIEITPELNVEKNDIIEITGSTHDISQVENNIGKPIGYSYAVDFAIFGLGIVLGLFIGLIGFKVAGVPVHIGSGAGCLTSGLIIGWLRHRKPSIATLPIAASSFIRDLGLAVFIAIIGLEAGPHAVHAIKEHGTSLLFLGAAVTLIPQVIAFLFSYYVLKIKNPIEALGSLAGGRNAKPAFAALIEKSGNAAPVFSFTVTYAVSSILLTLCGPIIVVIMTLHGGM</sequence>
<evidence type="ECO:0000259" key="9">
    <source>
        <dbReference type="PROSITE" id="PS51202"/>
    </source>
</evidence>
<feature type="domain" description="RCK C-terminal" evidence="9">
    <location>
        <begin position="208"/>
        <end position="291"/>
    </location>
</feature>
<feature type="transmembrane region" description="Helical" evidence="8">
    <location>
        <begin position="540"/>
        <end position="567"/>
    </location>
</feature>
<feature type="transmembrane region" description="Helical" evidence="8">
    <location>
        <begin position="93"/>
        <end position="113"/>
    </location>
</feature>
<evidence type="ECO:0000256" key="8">
    <source>
        <dbReference type="SAM" id="Phobius"/>
    </source>
</evidence>
<evidence type="ECO:0000313" key="10">
    <source>
        <dbReference type="EMBL" id="GLS90787.1"/>
    </source>
</evidence>
<name>A0ABQ6E026_9GAMM</name>
<reference evidence="11" key="1">
    <citation type="journal article" date="2019" name="Int. J. Syst. Evol. Microbiol.">
        <title>The Global Catalogue of Microorganisms (GCM) 10K type strain sequencing project: providing services to taxonomists for standard genome sequencing and annotation.</title>
        <authorList>
            <consortium name="The Broad Institute Genomics Platform"/>
            <consortium name="The Broad Institute Genome Sequencing Center for Infectious Disease"/>
            <person name="Wu L."/>
            <person name="Ma J."/>
        </authorList>
    </citation>
    <scope>NUCLEOTIDE SEQUENCE [LARGE SCALE GENOMIC DNA]</scope>
    <source>
        <strain evidence="11">NBRC 103166</strain>
    </source>
</reference>
<keyword evidence="5 8" id="KW-0812">Transmembrane</keyword>
<evidence type="ECO:0000313" key="11">
    <source>
        <dbReference type="Proteomes" id="UP001157353"/>
    </source>
</evidence>
<organism evidence="10 11">
    <name type="scientific">Psychromonas marina</name>
    <dbReference type="NCBI Taxonomy" id="88364"/>
    <lineage>
        <taxon>Bacteria</taxon>
        <taxon>Pseudomonadati</taxon>
        <taxon>Pseudomonadota</taxon>
        <taxon>Gammaproteobacteria</taxon>
        <taxon>Alteromonadales</taxon>
        <taxon>Psychromonadaceae</taxon>
        <taxon>Psychromonas</taxon>
    </lineage>
</organism>
<dbReference type="EMBL" id="BSPQ01000005">
    <property type="protein sequence ID" value="GLS90787.1"/>
    <property type="molecule type" value="Genomic_DNA"/>
</dbReference>
<keyword evidence="3" id="KW-0813">Transport</keyword>
<feature type="transmembrane region" description="Helical" evidence="8">
    <location>
        <begin position="413"/>
        <end position="433"/>
    </location>
</feature>
<evidence type="ECO:0000256" key="5">
    <source>
        <dbReference type="ARBA" id="ARBA00022692"/>
    </source>
</evidence>
<proteinExistence type="inferred from homology"/>
<evidence type="ECO:0000256" key="2">
    <source>
        <dbReference type="ARBA" id="ARBA00009854"/>
    </source>
</evidence>
<dbReference type="Gene3D" id="3.30.70.1450">
    <property type="entry name" value="Regulator of K+ conductance, C-terminal domain"/>
    <property type="match status" value="1"/>
</dbReference>
<dbReference type="InterPro" id="IPR050144">
    <property type="entry name" value="AAE_transporter"/>
</dbReference>
<feature type="transmembrane region" description="Helical" evidence="8">
    <location>
        <begin position="481"/>
        <end position="505"/>
    </location>
</feature>
<dbReference type="Pfam" id="PF02080">
    <property type="entry name" value="TrkA_C"/>
    <property type="match status" value="1"/>
</dbReference>
<protein>
    <submittedName>
        <fullName evidence="10">Transporter</fullName>
    </submittedName>
</protein>
<comment type="similarity">
    <text evidence="2">Belongs to the AAE transporter (TC 2.A.81) family.</text>
</comment>
<dbReference type="PROSITE" id="PS51202">
    <property type="entry name" value="RCK_C"/>
    <property type="match status" value="1"/>
</dbReference>
<keyword evidence="4" id="KW-1003">Cell membrane</keyword>
<feature type="transmembrane region" description="Helical" evidence="8">
    <location>
        <begin position="160"/>
        <end position="182"/>
    </location>
</feature>
<dbReference type="RefSeq" id="WP_284203905.1">
    <property type="nucleotide sequence ID" value="NZ_BSPQ01000005.1"/>
</dbReference>
<dbReference type="Pfam" id="PF06826">
    <property type="entry name" value="Asp-Al_Ex"/>
    <property type="match status" value="2"/>
</dbReference>
<evidence type="ECO:0000256" key="1">
    <source>
        <dbReference type="ARBA" id="ARBA00004651"/>
    </source>
</evidence>
<feature type="transmembrane region" description="Helical" evidence="8">
    <location>
        <begin position="386"/>
        <end position="407"/>
    </location>
</feature>
<accession>A0ABQ6E026</accession>
<dbReference type="PANTHER" id="PTHR30445">
    <property type="entry name" value="K(+)_H(+) ANTIPORTER SUBUNIT KHTT"/>
    <property type="match status" value="1"/>
</dbReference>
<keyword evidence="6 8" id="KW-1133">Transmembrane helix</keyword>
<keyword evidence="11" id="KW-1185">Reference proteome</keyword>
<keyword evidence="7 8" id="KW-0472">Membrane</keyword>
<comment type="caution">
    <text evidence="10">The sequence shown here is derived from an EMBL/GenBank/DDBJ whole genome shotgun (WGS) entry which is preliminary data.</text>
</comment>
<gene>
    <name evidence="10" type="ORF">GCM10007916_18540</name>
</gene>